<protein>
    <submittedName>
        <fullName evidence="2">Uncharacterized protein</fullName>
    </submittedName>
</protein>
<accession>A0A822YJQ6</accession>
<proteinExistence type="predicted"/>
<organism evidence="2 3">
    <name type="scientific">Nelumbo nucifera</name>
    <name type="common">Sacred lotus</name>
    <dbReference type="NCBI Taxonomy" id="4432"/>
    <lineage>
        <taxon>Eukaryota</taxon>
        <taxon>Viridiplantae</taxon>
        <taxon>Streptophyta</taxon>
        <taxon>Embryophyta</taxon>
        <taxon>Tracheophyta</taxon>
        <taxon>Spermatophyta</taxon>
        <taxon>Magnoliopsida</taxon>
        <taxon>Proteales</taxon>
        <taxon>Nelumbonaceae</taxon>
        <taxon>Nelumbo</taxon>
    </lineage>
</organism>
<evidence type="ECO:0000313" key="3">
    <source>
        <dbReference type="Proteomes" id="UP000607653"/>
    </source>
</evidence>
<name>A0A822YJQ6_NELNU</name>
<dbReference type="Proteomes" id="UP000607653">
    <property type="component" value="Unassembled WGS sequence"/>
</dbReference>
<dbReference type="AlphaFoldDB" id="A0A822YJQ6"/>
<reference evidence="2 3" key="1">
    <citation type="journal article" date="2020" name="Mol. Biol. Evol.">
        <title>Distinct Expression and Methylation Patterns for Genes with Different Fates following a Single Whole-Genome Duplication in Flowering Plants.</title>
        <authorList>
            <person name="Shi T."/>
            <person name="Rahmani R.S."/>
            <person name="Gugger P.F."/>
            <person name="Wang M."/>
            <person name="Li H."/>
            <person name="Zhang Y."/>
            <person name="Li Z."/>
            <person name="Wang Q."/>
            <person name="Van de Peer Y."/>
            <person name="Marchal K."/>
            <person name="Chen J."/>
        </authorList>
    </citation>
    <scope>NUCLEOTIDE SEQUENCE [LARGE SCALE GENOMIC DNA]</scope>
    <source>
        <tissue evidence="2">Leaf</tissue>
    </source>
</reference>
<dbReference type="EMBL" id="DUZY01000003">
    <property type="protein sequence ID" value="DAD32722.1"/>
    <property type="molecule type" value="Genomic_DNA"/>
</dbReference>
<evidence type="ECO:0000256" key="1">
    <source>
        <dbReference type="SAM" id="MobiDB-lite"/>
    </source>
</evidence>
<gene>
    <name evidence="2" type="ORF">HUJ06_011573</name>
</gene>
<evidence type="ECO:0000313" key="2">
    <source>
        <dbReference type="EMBL" id="DAD32722.1"/>
    </source>
</evidence>
<feature type="compositionally biased region" description="Basic and acidic residues" evidence="1">
    <location>
        <begin position="18"/>
        <end position="42"/>
    </location>
</feature>
<comment type="caution">
    <text evidence="2">The sequence shown here is derived from an EMBL/GenBank/DDBJ whole genome shotgun (WGS) entry which is preliminary data.</text>
</comment>
<keyword evidence="3" id="KW-1185">Reference proteome</keyword>
<feature type="region of interest" description="Disordered" evidence="1">
    <location>
        <begin position="16"/>
        <end position="54"/>
    </location>
</feature>
<sequence length="54" mass="5949">MPWHLRAPGIGLWAPHSARLETRTKESDMRATSKMDGAEARDPNPAIGAIARPR</sequence>